<feature type="chain" id="PRO_5036241478" evidence="1">
    <location>
        <begin position="22"/>
        <end position="154"/>
    </location>
</feature>
<comment type="caution">
    <text evidence="3">The sequence shown here is derived from an EMBL/GenBank/DDBJ whole genome shotgun (WGS) entry which is preliminary data.</text>
</comment>
<keyword evidence="4" id="KW-1185">Reference proteome</keyword>
<protein>
    <submittedName>
        <fullName evidence="3">Uncharacterized protein</fullName>
    </submittedName>
</protein>
<dbReference type="RefSeq" id="WP_176624632.1">
    <property type="nucleotide sequence ID" value="NZ_JABXXQ010000221.1"/>
</dbReference>
<keyword evidence="1" id="KW-0732">Signal</keyword>
<gene>
    <name evidence="2" type="ORF">FHR90_002045</name>
    <name evidence="3" type="ORF">HUK83_10720</name>
</gene>
<sequence>MIKPVIGLAAALTALAVPAWAQDAVRCPMRSAVYEAPNGAYSVAFHHATAIPDHYPGFDIVMPGTASVARFAVDAGNDAAQSAFRVGAGGGDGPYFFYAFDDRMVEAFGGAHDDEPAPRYLFFPRIEAMVAPVVAPGGHPALRQGMVVLHRCAR</sequence>
<evidence type="ECO:0000313" key="3">
    <source>
        <dbReference type="EMBL" id="NVN30802.1"/>
    </source>
</evidence>
<evidence type="ECO:0000313" key="5">
    <source>
        <dbReference type="Proteomes" id="UP000565205"/>
    </source>
</evidence>
<evidence type="ECO:0000313" key="2">
    <source>
        <dbReference type="EMBL" id="MBB3174209.1"/>
    </source>
</evidence>
<feature type="signal peptide" evidence="1">
    <location>
        <begin position="1"/>
        <end position="21"/>
    </location>
</feature>
<dbReference type="EMBL" id="JACHXV010000006">
    <property type="protein sequence ID" value="MBB3174209.1"/>
    <property type="molecule type" value="Genomic_DNA"/>
</dbReference>
<dbReference type="Proteomes" id="UP000565205">
    <property type="component" value="Unassembled WGS sequence"/>
</dbReference>
<reference evidence="3 5" key="1">
    <citation type="submission" date="2020-06" db="EMBL/GenBank/DDBJ databases">
        <title>Description of novel acetic acid bacteria.</title>
        <authorList>
            <person name="Sombolestani A."/>
        </authorList>
    </citation>
    <scope>NUCLEOTIDE SEQUENCE [LARGE SCALE GENOMIC DNA]</scope>
    <source>
        <strain evidence="3 5">LMG 26838</strain>
    </source>
</reference>
<accession>A0A850NTQ9</accession>
<name>A0A850NTQ9_9PROT</name>
<reference evidence="2 4" key="2">
    <citation type="submission" date="2020-08" db="EMBL/GenBank/DDBJ databases">
        <title>Genomic Encyclopedia of Type Strains, Phase III (KMG-III): the genomes of soil and plant-associated and newly described type strains.</title>
        <authorList>
            <person name="Whitman W."/>
        </authorList>
    </citation>
    <scope>NUCLEOTIDE SEQUENCE [LARGE SCALE GENOMIC DNA]</scope>
    <source>
        <strain evidence="2 4">CECT 8088</strain>
    </source>
</reference>
<dbReference type="Proteomes" id="UP000557688">
    <property type="component" value="Unassembled WGS sequence"/>
</dbReference>
<evidence type="ECO:0000313" key="4">
    <source>
        <dbReference type="Proteomes" id="UP000557688"/>
    </source>
</evidence>
<proteinExistence type="predicted"/>
<evidence type="ECO:0000256" key="1">
    <source>
        <dbReference type="SAM" id="SignalP"/>
    </source>
</evidence>
<organism evidence="3 5">
    <name type="scientific">Endobacter medicaginis</name>
    <dbReference type="NCBI Taxonomy" id="1181271"/>
    <lineage>
        <taxon>Bacteria</taxon>
        <taxon>Pseudomonadati</taxon>
        <taxon>Pseudomonadota</taxon>
        <taxon>Alphaproteobacteria</taxon>
        <taxon>Acetobacterales</taxon>
        <taxon>Acetobacteraceae</taxon>
        <taxon>Endobacter</taxon>
    </lineage>
</organism>
<dbReference type="AlphaFoldDB" id="A0A850NTQ9"/>
<dbReference type="EMBL" id="JABXXQ010000221">
    <property type="protein sequence ID" value="NVN30802.1"/>
    <property type="molecule type" value="Genomic_DNA"/>
</dbReference>